<evidence type="ECO:0000256" key="2">
    <source>
        <dbReference type="ARBA" id="ARBA00022676"/>
    </source>
</evidence>
<dbReference type="Pfam" id="PF11896">
    <property type="entry name" value="GlgE_dom_N_S"/>
    <property type="match status" value="1"/>
</dbReference>
<comment type="caution">
    <text evidence="9">The sequence shown here is derived from an EMBL/GenBank/DDBJ whole genome shotgun (WGS) entry which is preliminary data.</text>
</comment>
<dbReference type="Pfam" id="PF00128">
    <property type="entry name" value="Alpha-amylase"/>
    <property type="match status" value="1"/>
</dbReference>
<evidence type="ECO:0000256" key="3">
    <source>
        <dbReference type="ARBA" id="ARBA00022679"/>
    </source>
</evidence>
<keyword evidence="10" id="KW-1185">Reference proteome</keyword>
<dbReference type="Gene3D" id="2.60.40.10">
    <property type="entry name" value="Immunoglobulins"/>
    <property type="match status" value="1"/>
</dbReference>
<dbReference type="InterPro" id="IPR026585">
    <property type="entry name" value="GlgE"/>
</dbReference>
<feature type="compositionally biased region" description="Polar residues" evidence="7">
    <location>
        <begin position="369"/>
        <end position="378"/>
    </location>
</feature>
<feature type="region of interest" description="Disordered" evidence="7">
    <location>
        <begin position="1"/>
        <end position="110"/>
    </location>
</feature>
<feature type="compositionally biased region" description="Basic residues" evidence="7">
    <location>
        <begin position="82"/>
        <end position="93"/>
    </location>
</feature>
<name>A0ABT9NHA5_9ACTO</name>
<dbReference type="SMART" id="SM00642">
    <property type="entry name" value="Aamy"/>
    <property type="match status" value="1"/>
</dbReference>
<feature type="compositionally biased region" description="Low complexity" evidence="7">
    <location>
        <begin position="22"/>
        <end position="33"/>
    </location>
</feature>
<dbReference type="RefSeq" id="WP_307682976.1">
    <property type="nucleotide sequence ID" value="NZ_JAUSQX010000001.1"/>
</dbReference>
<evidence type="ECO:0000256" key="7">
    <source>
        <dbReference type="SAM" id="MobiDB-lite"/>
    </source>
</evidence>
<evidence type="ECO:0000313" key="9">
    <source>
        <dbReference type="EMBL" id="MDP9806776.1"/>
    </source>
</evidence>
<gene>
    <name evidence="6" type="primary">glgE</name>
    <name evidence="9" type="ORF">J2S70_001358</name>
</gene>
<comment type="function">
    <text evidence="6">Maltosyltransferase that uses maltose 1-phosphate (M1P) as the sugar donor to elongate linear or branched alpha-(1-&gt;4)-glucans. Is involved in a branched alpha-glucan biosynthetic pathway from trehalose, together with TreS, Mak and GlgB.</text>
</comment>
<dbReference type="PANTHER" id="PTHR47786:SF2">
    <property type="entry name" value="GLYCOSYL HYDROLASE FAMILY 13 CATALYTIC DOMAIN-CONTAINING PROTEIN"/>
    <property type="match status" value="1"/>
</dbReference>
<dbReference type="InterPro" id="IPR006047">
    <property type="entry name" value="GH13_cat_dom"/>
</dbReference>
<dbReference type="InterPro" id="IPR013783">
    <property type="entry name" value="Ig-like_fold"/>
</dbReference>
<feature type="region of interest" description="Disordered" evidence="7">
    <location>
        <begin position="369"/>
        <end position="395"/>
    </location>
</feature>
<keyword evidence="3 6" id="KW-0808">Transferase</keyword>
<organism evidence="9 10">
    <name type="scientific">Trueperella bonasi</name>
    <dbReference type="NCBI Taxonomy" id="312286"/>
    <lineage>
        <taxon>Bacteria</taxon>
        <taxon>Bacillati</taxon>
        <taxon>Actinomycetota</taxon>
        <taxon>Actinomycetes</taxon>
        <taxon>Actinomycetales</taxon>
        <taxon>Actinomycetaceae</taxon>
        <taxon>Trueperella</taxon>
    </lineage>
</organism>
<feature type="binding site" evidence="6">
    <location>
        <position position="371"/>
    </location>
    <ligand>
        <name>alpha-maltose 1-phosphate</name>
        <dbReference type="ChEBI" id="CHEBI:63576"/>
    </ligand>
</feature>
<dbReference type="EC" id="2.4.99.16" evidence="6"/>
<reference evidence="9 10" key="1">
    <citation type="submission" date="2023-07" db="EMBL/GenBank/DDBJ databases">
        <title>Sequencing the genomes of 1000 actinobacteria strains.</title>
        <authorList>
            <person name="Klenk H.-P."/>
        </authorList>
    </citation>
    <scope>NUCLEOTIDE SEQUENCE [LARGE SCALE GENOMIC DNA]</scope>
    <source>
        <strain evidence="9 10">DSM 17163</strain>
    </source>
</reference>
<evidence type="ECO:0000259" key="8">
    <source>
        <dbReference type="SMART" id="SM00642"/>
    </source>
</evidence>
<feature type="binding site" evidence="6">
    <location>
        <begin position="640"/>
        <end position="641"/>
    </location>
    <ligand>
        <name>alpha-maltose 1-phosphate</name>
        <dbReference type="ChEBI" id="CHEBI:63576"/>
    </ligand>
</feature>
<feature type="binding site" evidence="6">
    <location>
        <position position="466"/>
    </location>
    <ligand>
        <name>alpha-maltose 1-phosphate</name>
        <dbReference type="ChEBI" id="CHEBI:63576"/>
    </ligand>
</feature>
<dbReference type="CDD" id="cd11344">
    <property type="entry name" value="AmyAc_GlgE_like"/>
    <property type="match status" value="1"/>
</dbReference>
<comment type="similarity">
    <text evidence="6">Belongs to the glycosyl hydrolase 13 family. GlgE subfamily.</text>
</comment>
<dbReference type="InterPro" id="IPR013780">
    <property type="entry name" value="Glyco_hydro_b"/>
</dbReference>
<feature type="domain" description="Glycosyl hydrolase family 13 catalytic" evidence="8">
    <location>
        <begin position="317"/>
        <end position="650"/>
    </location>
</feature>
<feature type="compositionally biased region" description="Low complexity" evidence="7">
    <location>
        <begin position="41"/>
        <end position="81"/>
    </location>
</feature>
<keyword evidence="4 6" id="KW-0119">Carbohydrate metabolism</keyword>
<dbReference type="InterPro" id="IPR017853">
    <property type="entry name" value="GH"/>
</dbReference>
<feature type="binding site" evidence="6">
    <location>
        <position position="431"/>
    </location>
    <ligand>
        <name>alpha-maltose 1-phosphate</name>
        <dbReference type="ChEBI" id="CHEBI:63576"/>
    </ligand>
</feature>
<dbReference type="InterPro" id="IPR049171">
    <property type="entry name" value="GLGE_C"/>
</dbReference>
<dbReference type="Gene3D" id="2.60.40.1180">
    <property type="entry name" value="Golgi alpha-mannosidase II"/>
    <property type="match status" value="1"/>
</dbReference>
<evidence type="ECO:0000256" key="6">
    <source>
        <dbReference type="HAMAP-Rule" id="MF_02124"/>
    </source>
</evidence>
<dbReference type="SUPFAM" id="SSF51445">
    <property type="entry name" value="(Trans)glycosidases"/>
    <property type="match status" value="1"/>
</dbReference>
<feature type="active site" description="Proton donor" evidence="6">
    <location>
        <position position="530"/>
    </location>
</feature>
<dbReference type="InterPro" id="IPR021828">
    <property type="entry name" value="GlgE_dom_N/S"/>
</dbReference>
<feature type="compositionally biased region" description="Polar residues" evidence="7">
    <location>
        <begin position="1"/>
        <end position="19"/>
    </location>
</feature>
<dbReference type="Proteomes" id="UP001243212">
    <property type="component" value="Unassembled WGS sequence"/>
</dbReference>
<dbReference type="PANTHER" id="PTHR47786">
    <property type="entry name" value="ALPHA-1,4-GLUCAN:MALTOSE-1-PHOSPHATE MALTOSYLTRANSFERASE"/>
    <property type="match status" value="1"/>
</dbReference>
<proteinExistence type="inferred from homology"/>
<comment type="catalytic activity">
    <reaction evidence="5 6">
        <text>alpha-maltose 1-phosphate + [(1-&gt;4)-alpha-D-glucosyl](n) = [(1-&gt;4)-alpha-D-glucosyl](n+2) + phosphate</text>
        <dbReference type="Rhea" id="RHEA:42692"/>
        <dbReference type="Rhea" id="RHEA-COMP:9584"/>
        <dbReference type="Rhea" id="RHEA-COMP:10183"/>
        <dbReference type="ChEBI" id="CHEBI:15444"/>
        <dbReference type="ChEBI" id="CHEBI:43474"/>
        <dbReference type="ChEBI" id="CHEBI:63576"/>
        <dbReference type="EC" id="2.4.99.16"/>
    </reaction>
</comment>
<dbReference type="Gene3D" id="3.20.20.80">
    <property type="entry name" value="Glycosidases"/>
    <property type="match status" value="1"/>
</dbReference>
<evidence type="ECO:0000256" key="5">
    <source>
        <dbReference type="ARBA" id="ARBA00048735"/>
    </source>
</evidence>
<evidence type="ECO:0000313" key="10">
    <source>
        <dbReference type="Proteomes" id="UP001243212"/>
    </source>
</evidence>
<dbReference type="GO" id="GO:0016757">
    <property type="term" value="F:glycosyltransferase activity"/>
    <property type="evidence" value="ECO:0007669"/>
    <property type="project" value="UniProtKB-KW"/>
</dbReference>
<dbReference type="EMBL" id="JAUSQX010000001">
    <property type="protein sequence ID" value="MDP9806776.1"/>
    <property type="molecule type" value="Genomic_DNA"/>
</dbReference>
<accession>A0ABT9NHA5</accession>
<feature type="site" description="Transition state stabilizer" evidence="6">
    <location>
        <position position="587"/>
    </location>
</feature>
<dbReference type="HAMAP" id="MF_02124">
    <property type="entry name" value="GlgE"/>
    <property type="match status" value="1"/>
</dbReference>
<dbReference type="Gene3D" id="1.20.58.80">
    <property type="entry name" value="Phosphotransferase system, lactose/cellobiose-type IIA subunit"/>
    <property type="match status" value="1"/>
</dbReference>
<feature type="binding site" evidence="6">
    <location>
        <position position="502"/>
    </location>
    <ligand>
        <name>alpha-maltose 1-phosphate</name>
        <dbReference type="ChEBI" id="CHEBI:63576"/>
    </ligand>
</feature>
<evidence type="ECO:0000256" key="1">
    <source>
        <dbReference type="ARBA" id="ARBA00011738"/>
    </source>
</evidence>
<dbReference type="Pfam" id="PF21702">
    <property type="entry name" value="GLGE_C"/>
    <property type="match status" value="1"/>
</dbReference>
<feature type="active site" description="Nucleophile" evidence="6">
    <location>
        <position position="501"/>
    </location>
</feature>
<comment type="subunit">
    <text evidence="1 6">Homodimer.</text>
</comment>
<keyword evidence="2 6" id="KW-0328">Glycosyltransferase</keyword>
<sequence>MNEKVTPNSAPETSTTESQAVKKPATRTAATKKTSTKKPASRASSKTAAAKTPAAKAPAAKTPAAKAPAAKAPASQAAPKKAPSRRATARKTKAPTAPTPPGFTGDVAKPQPAPFAPVGRIPIVDVQPVLQNGAWAAKGTEHEAFPVTATVFREGHDQFGAAAVLVDPEGNEVQEAIMHDSHPGLNIYKGWLTPTYPGNWQFFVRSWSDPLATWFRDSKLKLDANVDVELVFQEGEKLFARAMENMPKDSVEWDVLDDAVQVMTRKRVSKNIRFAAADSDDVHAAFAKYPLRDSVTESARYPVAVDREKALVGSWYEIFPRTVGAYYDKSTKKWVSGTFETAAKDLDRIAAMGFDVIYLTPIHPIGTTNRKGRNNTLNAKPEDPGSPYAIGSHEGGHDSIHPDLGTFDDFDKFVARAKELGMEVALDIALQASPDHPWVKDHPEWFTTRADGTIAFAENPPKKYEDIYPLNFDNDPEGIYQEIKRVLEVWVSHGVTLFRIDNPHTKALPFWHRLLAYFRANHPDVIFLSEAFTKPPMLQTLGAIGFHQSYNYFAWRNEKKEIEEYLVELAHESDSRVRPAFWPTTHDILTPYMQRGGVPAFAIRAILAATGAPTWGIYNGYELVENVARPGAEEQIDNEKYQYKDRDYSAGDALGIADLLGKLNHIRSEHLALRRLRNVTINPTNNDHILCFSKVTKPEESADGSVDMVIVVLNVNPYEAHSASIDLDLSAFGTSPKWDGSPALEVRDELSGATFYWNDRPYVSLDPQSQVAHILSVKVL</sequence>
<protein>
    <recommendedName>
        <fullName evidence="6">Alpha-1,4-glucan:maltose-1-phosphate maltosyltransferase</fullName>
        <shortName evidence="6">GMPMT</shortName>
        <ecNumber evidence="6">2.4.99.16</ecNumber>
    </recommendedName>
    <alternativeName>
        <fullName evidence="6">(1-&gt;4)-alpha-D-glucan:maltose-1-phosphate alpha-D-maltosyltransferase</fullName>
    </alternativeName>
</protein>
<evidence type="ECO:0000256" key="4">
    <source>
        <dbReference type="ARBA" id="ARBA00023277"/>
    </source>
</evidence>